<evidence type="ECO:0000256" key="8">
    <source>
        <dbReference type="ARBA" id="ARBA00022970"/>
    </source>
</evidence>
<dbReference type="Gramene" id="Psat02G0206300-T1">
    <property type="protein sequence ID" value="KAI5435490.1"/>
    <property type="gene ID" value="KIW84_022063"/>
</dbReference>
<dbReference type="InterPro" id="IPR044514">
    <property type="entry name" value="VIN3-like"/>
</dbReference>
<feature type="transmembrane region" description="Helical" evidence="12">
    <location>
        <begin position="166"/>
        <end position="189"/>
    </location>
</feature>
<dbReference type="InterPro" id="IPR058585">
    <property type="entry name" value="Fn3_VIN3"/>
</dbReference>
<dbReference type="GO" id="GO:0016020">
    <property type="term" value="C:membrane"/>
    <property type="evidence" value="ECO:0007669"/>
    <property type="project" value="UniProtKB-SubCell"/>
</dbReference>
<keyword evidence="7" id="KW-0862">Zinc</keyword>
<dbReference type="GO" id="GO:0008270">
    <property type="term" value="F:zinc ion binding"/>
    <property type="evidence" value="ECO:0007669"/>
    <property type="project" value="UniProtKB-KW"/>
</dbReference>
<evidence type="ECO:0000259" key="15">
    <source>
        <dbReference type="Pfam" id="PF23376"/>
    </source>
</evidence>
<keyword evidence="5" id="KW-0479">Metal-binding</keyword>
<dbReference type="InterPro" id="IPR032881">
    <property type="entry name" value="Oberon-like_PHD"/>
</dbReference>
<feature type="transmembrane region" description="Helical" evidence="12">
    <location>
        <begin position="141"/>
        <end position="159"/>
    </location>
</feature>
<evidence type="ECO:0000256" key="7">
    <source>
        <dbReference type="ARBA" id="ARBA00022833"/>
    </source>
</evidence>
<keyword evidence="11" id="KW-0539">Nucleus</keyword>
<sequence length="872" mass="98860">MCRAKPYGICVQFYEKEKSNSRDERYNLEFRVCFVSGLVLNLGLSFSEGYEKLARARREGTPMDTTNPPLAGADDFDMFANDDEYAATEPSSAENTALRKHWRNVGLAFNCIFLLFGSVIQLIACASNIYYINDNLDKRTWTYIFGACCATTVFIPSFHNYRIWSFLGLVMTTYTAWYLTIVAILHGQMEGVKHSGPNKMVLYFTGATNILYTFGGHAVTVEIMHAMWKPQKFKAIYLMATLYVLTLTLPSAAAVYWAFGDMLLNHSNALMNSSFFLDPAKCGVMNFQEKQRLVHEVARQSKDAPDILQSFTRRELLELICAELGKERKYTGYTKGQMIEYLLKLISKKSNLYVDQNALAHSPAKSCVGSKRKKGPPSLDLRNVQIENTNEETTKTLVCRNVACKATLKPEDSFCKRCSCCICRCYDDNKDPSLWLTCTSDKPNEESCGMSCHLQCALSNQMSCILKGSRGVTLDGSFCCVSCGKINELMRTWRKQLLVAREARRVDILSLRISLAHRILTGTKVYTEVHKIVETALELLENEAGPLDHVYARMTRGIVSRLSCGAEVQKLCSTAVECFDLKFSELFSSCEEKKEAPNDFDFLLTYTNLAFLVTLPMAACSLYFEECLPTSVVIVLEYKDKLLKNFLGCRLWHRISSTDYPEQPTFIVLRPEKRFKLENLTPSTEYSCKASIFSSTGILGAAEAKWTTPCEPPSKFVRQIGNHSTTMNIYAQDQIKIASEKPAHLNTRDRFEEFLTKPPTIDPFSYKSFAAVPPATPSKPNEMRQITGLSSRKRVKENDYEYSVRVVKWLEHQGHIDEIFRVKFLTWFSLKANQQERRVVSAFVDALIDDPASLADQLIHTFTDEICCEQKS</sequence>
<accession>A0A9D4YDF4</accession>
<dbReference type="GO" id="GO:0010048">
    <property type="term" value="P:vernalization response"/>
    <property type="evidence" value="ECO:0007669"/>
    <property type="project" value="InterPro"/>
</dbReference>
<keyword evidence="9 12" id="KW-1133">Transmembrane helix</keyword>
<proteinExistence type="predicted"/>
<dbReference type="InterPro" id="IPR013057">
    <property type="entry name" value="AA_transpt_TM"/>
</dbReference>
<dbReference type="Pfam" id="PF23376">
    <property type="entry name" value="Fn3_VIN3"/>
    <property type="match status" value="1"/>
</dbReference>
<feature type="transmembrane region" description="Helical" evidence="12">
    <location>
        <begin position="107"/>
        <end position="129"/>
    </location>
</feature>
<evidence type="ECO:0000259" key="14">
    <source>
        <dbReference type="Pfam" id="PF07227"/>
    </source>
</evidence>
<name>A0A9D4YDF4_PEA</name>
<evidence type="ECO:0000259" key="13">
    <source>
        <dbReference type="Pfam" id="PF01490"/>
    </source>
</evidence>
<feature type="domain" description="VIN3-like fibronectin type-III" evidence="15">
    <location>
        <begin position="624"/>
        <end position="708"/>
    </location>
</feature>
<evidence type="ECO:0000259" key="16">
    <source>
        <dbReference type="Pfam" id="PF23380"/>
    </source>
</evidence>
<evidence type="ECO:0000313" key="17">
    <source>
        <dbReference type="EMBL" id="KAI5435490.1"/>
    </source>
</evidence>
<dbReference type="PANTHER" id="PTHR46286">
    <property type="entry name" value="VIN3-LIKE PROTEIN 2-RELATED"/>
    <property type="match status" value="1"/>
</dbReference>
<dbReference type="EMBL" id="JAMSHJ010000002">
    <property type="protein sequence ID" value="KAI5435490.1"/>
    <property type="molecule type" value="Genomic_DNA"/>
</dbReference>
<keyword evidence="3" id="KW-0813">Transport</keyword>
<dbReference type="CDD" id="cd15521">
    <property type="entry name" value="PHD_VIN3_plant"/>
    <property type="match status" value="1"/>
</dbReference>
<comment type="subcellular location">
    <subcellularLocation>
        <location evidence="2">Membrane</location>
    </subcellularLocation>
    <subcellularLocation>
        <location evidence="1">Nucleus</location>
    </subcellularLocation>
</comment>
<keyword evidence="10 12" id="KW-0472">Membrane</keyword>
<gene>
    <name evidence="17" type="ORF">KIW84_022063</name>
</gene>
<dbReference type="Pfam" id="PF23380">
    <property type="entry name" value="VIN3_C"/>
    <property type="match status" value="1"/>
</dbReference>
<comment type="caution">
    <text evidence="17">The sequence shown here is derived from an EMBL/GenBank/DDBJ whole genome shotgun (WGS) entry which is preliminary data.</text>
</comment>
<feature type="transmembrane region" description="Helical" evidence="12">
    <location>
        <begin position="201"/>
        <end position="223"/>
    </location>
</feature>
<organism evidence="17 18">
    <name type="scientific">Pisum sativum</name>
    <name type="common">Garden pea</name>
    <name type="synonym">Lathyrus oleraceus</name>
    <dbReference type="NCBI Taxonomy" id="3888"/>
    <lineage>
        <taxon>Eukaryota</taxon>
        <taxon>Viridiplantae</taxon>
        <taxon>Streptophyta</taxon>
        <taxon>Embryophyta</taxon>
        <taxon>Tracheophyta</taxon>
        <taxon>Spermatophyta</taxon>
        <taxon>Magnoliopsida</taxon>
        <taxon>eudicotyledons</taxon>
        <taxon>Gunneridae</taxon>
        <taxon>Pentapetalae</taxon>
        <taxon>rosids</taxon>
        <taxon>fabids</taxon>
        <taxon>Fabales</taxon>
        <taxon>Fabaceae</taxon>
        <taxon>Papilionoideae</taxon>
        <taxon>50 kb inversion clade</taxon>
        <taxon>NPAAA clade</taxon>
        <taxon>Hologalegina</taxon>
        <taxon>IRL clade</taxon>
        <taxon>Fabeae</taxon>
        <taxon>Lathyrus</taxon>
    </lineage>
</organism>
<evidence type="ECO:0000256" key="12">
    <source>
        <dbReference type="SAM" id="Phobius"/>
    </source>
</evidence>
<protein>
    <submittedName>
        <fullName evidence="17">Auxin transporter-like protein 5</fullName>
    </submittedName>
</protein>
<dbReference type="GO" id="GO:0040029">
    <property type="term" value="P:epigenetic regulation of gene expression"/>
    <property type="evidence" value="ECO:0007669"/>
    <property type="project" value="InterPro"/>
</dbReference>
<feature type="domain" description="Amino acid transporter transmembrane" evidence="13">
    <location>
        <begin position="101"/>
        <end position="265"/>
    </location>
</feature>
<keyword evidence="18" id="KW-1185">Reference proteome</keyword>
<feature type="transmembrane region" description="Helical" evidence="12">
    <location>
        <begin position="235"/>
        <end position="259"/>
    </location>
</feature>
<evidence type="ECO:0000256" key="11">
    <source>
        <dbReference type="ARBA" id="ARBA00023242"/>
    </source>
</evidence>
<evidence type="ECO:0000256" key="9">
    <source>
        <dbReference type="ARBA" id="ARBA00022989"/>
    </source>
</evidence>
<evidence type="ECO:0000256" key="10">
    <source>
        <dbReference type="ARBA" id="ARBA00023136"/>
    </source>
</evidence>
<evidence type="ECO:0000256" key="1">
    <source>
        <dbReference type="ARBA" id="ARBA00004123"/>
    </source>
</evidence>
<keyword evidence="4 12" id="KW-0812">Transmembrane</keyword>
<keyword evidence="8" id="KW-0029">Amino-acid transport</keyword>
<dbReference type="AlphaFoldDB" id="A0A9D4YDF4"/>
<dbReference type="GO" id="GO:0006865">
    <property type="term" value="P:amino acid transport"/>
    <property type="evidence" value="ECO:0007669"/>
    <property type="project" value="UniProtKB-KW"/>
</dbReference>
<evidence type="ECO:0000256" key="3">
    <source>
        <dbReference type="ARBA" id="ARBA00022448"/>
    </source>
</evidence>
<dbReference type="Proteomes" id="UP001058974">
    <property type="component" value="Chromosome 2"/>
</dbReference>
<evidence type="ECO:0000256" key="4">
    <source>
        <dbReference type="ARBA" id="ARBA00022692"/>
    </source>
</evidence>
<evidence type="ECO:0000256" key="6">
    <source>
        <dbReference type="ARBA" id="ARBA00022771"/>
    </source>
</evidence>
<feature type="domain" description="VIN3-like C-terminal" evidence="16">
    <location>
        <begin position="797"/>
        <end position="869"/>
    </location>
</feature>
<evidence type="ECO:0000256" key="2">
    <source>
        <dbReference type="ARBA" id="ARBA00004370"/>
    </source>
</evidence>
<dbReference type="Pfam" id="PF01490">
    <property type="entry name" value="Aa_trans"/>
    <property type="match status" value="1"/>
</dbReference>
<feature type="domain" description="Oberon-like PHD finger" evidence="14">
    <location>
        <begin position="399"/>
        <end position="518"/>
    </location>
</feature>
<evidence type="ECO:0000313" key="18">
    <source>
        <dbReference type="Proteomes" id="UP001058974"/>
    </source>
</evidence>
<reference evidence="17 18" key="1">
    <citation type="journal article" date="2022" name="Nat. Genet.">
        <title>Improved pea reference genome and pan-genome highlight genomic features and evolutionary characteristics.</title>
        <authorList>
            <person name="Yang T."/>
            <person name="Liu R."/>
            <person name="Luo Y."/>
            <person name="Hu S."/>
            <person name="Wang D."/>
            <person name="Wang C."/>
            <person name="Pandey M.K."/>
            <person name="Ge S."/>
            <person name="Xu Q."/>
            <person name="Li N."/>
            <person name="Li G."/>
            <person name="Huang Y."/>
            <person name="Saxena R.K."/>
            <person name="Ji Y."/>
            <person name="Li M."/>
            <person name="Yan X."/>
            <person name="He Y."/>
            <person name="Liu Y."/>
            <person name="Wang X."/>
            <person name="Xiang C."/>
            <person name="Varshney R.K."/>
            <person name="Ding H."/>
            <person name="Gao S."/>
            <person name="Zong X."/>
        </authorList>
    </citation>
    <scope>NUCLEOTIDE SEQUENCE [LARGE SCALE GENOMIC DNA]</scope>
    <source>
        <strain evidence="17 18">cv. Zhongwan 6</strain>
    </source>
</reference>
<dbReference type="InterPro" id="IPR056990">
    <property type="entry name" value="VIN3-like_C"/>
</dbReference>
<dbReference type="Pfam" id="PF07227">
    <property type="entry name" value="PHD_Oberon"/>
    <property type="match status" value="1"/>
</dbReference>
<dbReference type="GO" id="GO:0005634">
    <property type="term" value="C:nucleus"/>
    <property type="evidence" value="ECO:0007669"/>
    <property type="project" value="UniProtKB-SubCell"/>
</dbReference>
<evidence type="ECO:0000256" key="5">
    <source>
        <dbReference type="ARBA" id="ARBA00022723"/>
    </source>
</evidence>
<keyword evidence="6" id="KW-0863">Zinc-finger</keyword>
<dbReference type="PANTHER" id="PTHR46286:SF6">
    <property type="entry name" value="OS08G0220600 PROTEIN"/>
    <property type="match status" value="1"/>
</dbReference>